<dbReference type="OrthoDB" id="9806408at2"/>
<protein>
    <recommendedName>
        <fullName evidence="8 10">Phosphate acyltransferase</fullName>
        <ecNumber evidence="8 10">2.3.1.274</ecNumber>
    </recommendedName>
    <alternativeName>
        <fullName evidence="10">Acyl-ACP phosphotransacylase</fullName>
    </alternativeName>
    <alternativeName>
        <fullName evidence="10">Acyl-[acyl-carrier-protein]--phosphate acyltransferase</fullName>
    </alternativeName>
    <alternativeName>
        <fullName evidence="10">Phosphate-acyl-ACP acyltransferase</fullName>
    </alternativeName>
</protein>
<comment type="catalytic activity">
    <reaction evidence="1 10">
        <text>a fatty acyl-[ACP] + phosphate = an acyl phosphate + holo-[ACP]</text>
        <dbReference type="Rhea" id="RHEA:42292"/>
        <dbReference type="Rhea" id="RHEA-COMP:9685"/>
        <dbReference type="Rhea" id="RHEA-COMP:14125"/>
        <dbReference type="ChEBI" id="CHEBI:43474"/>
        <dbReference type="ChEBI" id="CHEBI:59918"/>
        <dbReference type="ChEBI" id="CHEBI:64479"/>
        <dbReference type="ChEBI" id="CHEBI:138651"/>
        <dbReference type="EC" id="2.3.1.274"/>
    </reaction>
</comment>
<evidence type="ECO:0000256" key="5">
    <source>
        <dbReference type="ARBA" id="ARBA00023098"/>
    </source>
</evidence>
<dbReference type="PANTHER" id="PTHR30100:SF1">
    <property type="entry name" value="PHOSPHATE ACYLTRANSFERASE"/>
    <property type="match status" value="1"/>
</dbReference>
<evidence type="ECO:0000256" key="9">
    <source>
        <dbReference type="ARBA" id="ARBA00046608"/>
    </source>
</evidence>
<evidence type="ECO:0000256" key="2">
    <source>
        <dbReference type="ARBA" id="ARBA00022490"/>
    </source>
</evidence>
<evidence type="ECO:0000256" key="7">
    <source>
        <dbReference type="ARBA" id="ARBA00023264"/>
    </source>
</evidence>
<comment type="subcellular location">
    <subcellularLocation>
        <location evidence="10">Cytoplasm</location>
    </subcellularLocation>
    <text evidence="10">Associated with the membrane possibly through PlsY.</text>
</comment>
<dbReference type="GO" id="GO:0043811">
    <property type="term" value="F:phosphate:acyl-[acyl carrier protein] acyltransferase activity"/>
    <property type="evidence" value="ECO:0007669"/>
    <property type="project" value="UniProtKB-UniRule"/>
</dbReference>
<dbReference type="InterPro" id="IPR012281">
    <property type="entry name" value="Phospholipid_synth_PlsX-like"/>
</dbReference>
<evidence type="ECO:0000256" key="3">
    <source>
        <dbReference type="ARBA" id="ARBA00022516"/>
    </source>
</evidence>
<keyword evidence="11" id="KW-0012">Acyltransferase</keyword>
<evidence type="ECO:0000313" key="12">
    <source>
        <dbReference type="Proteomes" id="UP000187735"/>
    </source>
</evidence>
<keyword evidence="5 10" id="KW-0443">Lipid metabolism</keyword>
<dbReference type="EMBL" id="CP017641">
    <property type="protein sequence ID" value="APZ91512.1"/>
    <property type="molecule type" value="Genomic_DNA"/>
</dbReference>
<evidence type="ECO:0000256" key="8">
    <source>
        <dbReference type="ARBA" id="ARBA00024069"/>
    </source>
</evidence>
<dbReference type="PIRSF" id="PIRSF002465">
    <property type="entry name" value="Phsphlp_syn_PlsX"/>
    <property type="match status" value="1"/>
</dbReference>
<dbReference type="GO" id="GO:0006633">
    <property type="term" value="P:fatty acid biosynthetic process"/>
    <property type="evidence" value="ECO:0007669"/>
    <property type="project" value="UniProtKB-UniRule"/>
</dbReference>
<keyword evidence="12" id="KW-1185">Reference proteome</keyword>
<sequence>MFRIALDAMGGDHAPDPNVQGAIEAIAQSEELHVTLVGDQELLESKLAEAGGGDGRITVAAADGVVGMHEKPTVALRAKPNCSIARCWQMMAAREADAVVSAGNTGAVVAAGLRTRLFLKGVKRPGIAVTLPNLKGKSVLIDVGANPAAQPRHLFQYAVMGSIYAREILGIESPRIGLMNIGSEEGKGNELYRDTHTHLSNSPLKDSYVGNVEGRGLYQGDADVLICEGFVGNVVLKVSEGMAEFMMKTVGGAIMGALDVERDKAGQVLHELTQKYRYQESGGAPLLGIDGSCIICHGSSDSHSVRNALKMAFELKAHHINSQIVDHLATAAIAAE</sequence>
<comment type="subunit">
    <text evidence="9 10">Homodimer. Probably interacts with PlsY.</text>
</comment>
<proteinExistence type="inferred from homology"/>
<dbReference type="PANTHER" id="PTHR30100">
    <property type="entry name" value="FATTY ACID/PHOSPHOLIPID SYNTHESIS PROTEIN PLSX"/>
    <property type="match status" value="1"/>
</dbReference>
<keyword evidence="6 10" id="KW-0594">Phospholipid biosynthesis</keyword>
<evidence type="ECO:0000313" key="11">
    <source>
        <dbReference type="EMBL" id="APZ91512.1"/>
    </source>
</evidence>
<keyword evidence="4 10" id="KW-0808">Transferase</keyword>
<name>A0A1P8WBS9_9PLAN</name>
<dbReference type="Gene3D" id="3.40.718.10">
    <property type="entry name" value="Isopropylmalate Dehydrogenase"/>
    <property type="match status" value="1"/>
</dbReference>
<dbReference type="KEGG" id="fmr:Fuma_01100"/>
<comment type="pathway">
    <text evidence="10">Lipid metabolism; phospholipid metabolism.</text>
</comment>
<evidence type="ECO:0000256" key="4">
    <source>
        <dbReference type="ARBA" id="ARBA00022679"/>
    </source>
</evidence>
<dbReference type="Proteomes" id="UP000187735">
    <property type="component" value="Chromosome"/>
</dbReference>
<comment type="function">
    <text evidence="10">Catalyzes the reversible formation of acyl-phosphate (acyl-PO(4)) from acyl-[acyl-carrier-protein] (acyl-ACP). This enzyme utilizes acyl-ACP as fatty acyl donor, but not acyl-CoA.</text>
</comment>
<comment type="similarity">
    <text evidence="10">Belongs to the PlsX family.</text>
</comment>
<dbReference type="GO" id="GO:0008654">
    <property type="term" value="P:phospholipid biosynthetic process"/>
    <property type="evidence" value="ECO:0007669"/>
    <property type="project" value="UniProtKB-KW"/>
</dbReference>
<keyword evidence="7 10" id="KW-1208">Phospholipid metabolism</keyword>
<dbReference type="RefSeq" id="WP_077023258.1">
    <property type="nucleotide sequence ID" value="NZ_CP017641.1"/>
</dbReference>
<dbReference type="GO" id="GO:0005737">
    <property type="term" value="C:cytoplasm"/>
    <property type="evidence" value="ECO:0007669"/>
    <property type="project" value="UniProtKB-SubCell"/>
</dbReference>
<gene>
    <name evidence="10 11" type="primary">plsX</name>
    <name evidence="11" type="ORF">Fuma_01100</name>
</gene>
<dbReference type="EC" id="2.3.1.274" evidence="8 10"/>
<keyword evidence="2 10" id="KW-0963">Cytoplasm</keyword>
<dbReference type="NCBIfam" id="TIGR00182">
    <property type="entry name" value="plsX"/>
    <property type="match status" value="1"/>
</dbReference>
<dbReference type="Pfam" id="PF02504">
    <property type="entry name" value="FA_synthesis"/>
    <property type="match status" value="1"/>
</dbReference>
<dbReference type="AlphaFoldDB" id="A0A1P8WBS9"/>
<keyword evidence="3 10" id="KW-0444">Lipid biosynthesis</keyword>
<accession>A0A1P8WBS9</accession>
<evidence type="ECO:0000256" key="1">
    <source>
        <dbReference type="ARBA" id="ARBA00001232"/>
    </source>
</evidence>
<dbReference type="UniPathway" id="UPA00085"/>
<organism evidence="11 12">
    <name type="scientific">Fuerstiella marisgermanici</name>
    <dbReference type="NCBI Taxonomy" id="1891926"/>
    <lineage>
        <taxon>Bacteria</taxon>
        <taxon>Pseudomonadati</taxon>
        <taxon>Planctomycetota</taxon>
        <taxon>Planctomycetia</taxon>
        <taxon>Planctomycetales</taxon>
        <taxon>Planctomycetaceae</taxon>
        <taxon>Fuerstiella</taxon>
    </lineage>
</organism>
<dbReference type="STRING" id="1891926.Fuma_01100"/>
<dbReference type="SUPFAM" id="SSF53659">
    <property type="entry name" value="Isocitrate/Isopropylmalate dehydrogenase-like"/>
    <property type="match status" value="1"/>
</dbReference>
<dbReference type="HAMAP" id="MF_00019">
    <property type="entry name" value="PlsX"/>
    <property type="match status" value="1"/>
</dbReference>
<dbReference type="InterPro" id="IPR003664">
    <property type="entry name" value="FA_synthesis"/>
</dbReference>
<evidence type="ECO:0000256" key="6">
    <source>
        <dbReference type="ARBA" id="ARBA00023209"/>
    </source>
</evidence>
<reference evidence="11 12" key="1">
    <citation type="journal article" date="2016" name="Front. Microbiol.">
        <title>Fuerstia marisgermanicae gen. nov., sp. nov., an Unusual Member of the Phylum Planctomycetes from the German Wadden Sea.</title>
        <authorList>
            <person name="Kohn T."/>
            <person name="Heuer A."/>
            <person name="Jogler M."/>
            <person name="Vollmers J."/>
            <person name="Boedeker C."/>
            <person name="Bunk B."/>
            <person name="Rast P."/>
            <person name="Borchert D."/>
            <person name="Glockner I."/>
            <person name="Freese H.M."/>
            <person name="Klenk H.P."/>
            <person name="Overmann J."/>
            <person name="Kaster A.K."/>
            <person name="Rohde M."/>
            <person name="Wiegand S."/>
            <person name="Jogler C."/>
        </authorList>
    </citation>
    <scope>NUCLEOTIDE SEQUENCE [LARGE SCALE GENOMIC DNA]</scope>
    <source>
        <strain evidence="11 12">NH11</strain>
    </source>
</reference>
<evidence type="ECO:0000256" key="10">
    <source>
        <dbReference type="HAMAP-Rule" id="MF_00019"/>
    </source>
</evidence>